<evidence type="ECO:0000313" key="2">
    <source>
        <dbReference type="EMBL" id="QEH38167.1"/>
    </source>
</evidence>
<dbReference type="EMBL" id="CP042997">
    <property type="protein sequence ID" value="QEH38167.1"/>
    <property type="molecule type" value="Genomic_DNA"/>
</dbReference>
<gene>
    <name evidence="2" type="ORF">OJF2_67650</name>
</gene>
<keyword evidence="1" id="KW-0812">Transmembrane</keyword>
<evidence type="ECO:0000313" key="3">
    <source>
        <dbReference type="Proteomes" id="UP000324233"/>
    </source>
</evidence>
<dbReference type="Proteomes" id="UP000324233">
    <property type="component" value="Chromosome"/>
</dbReference>
<feature type="transmembrane region" description="Helical" evidence="1">
    <location>
        <begin position="21"/>
        <end position="46"/>
    </location>
</feature>
<evidence type="ECO:0000256" key="1">
    <source>
        <dbReference type="SAM" id="Phobius"/>
    </source>
</evidence>
<dbReference type="AlphaFoldDB" id="A0A5B9WCB7"/>
<dbReference type="SUPFAM" id="SSF54523">
    <property type="entry name" value="Pili subunits"/>
    <property type="match status" value="1"/>
</dbReference>
<dbReference type="KEGG" id="agv:OJF2_67650"/>
<dbReference type="InterPro" id="IPR045584">
    <property type="entry name" value="Pilin-like"/>
</dbReference>
<keyword evidence="1" id="KW-1133">Transmembrane helix</keyword>
<keyword evidence="3" id="KW-1185">Reference proteome</keyword>
<accession>A0A5B9WCB7</accession>
<organism evidence="2 3">
    <name type="scientific">Aquisphaera giovannonii</name>
    <dbReference type="NCBI Taxonomy" id="406548"/>
    <lineage>
        <taxon>Bacteria</taxon>
        <taxon>Pseudomonadati</taxon>
        <taxon>Planctomycetota</taxon>
        <taxon>Planctomycetia</taxon>
        <taxon>Isosphaerales</taxon>
        <taxon>Isosphaeraceae</taxon>
        <taxon>Aquisphaera</taxon>
    </lineage>
</organism>
<name>A0A5B9WCB7_9BACT</name>
<dbReference type="PROSITE" id="PS00409">
    <property type="entry name" value="PROKAR_NTER_METHYL"/>
    <property type="match status" value="1"/>
</dbReference>
<proteinExistence type="predicted"/>
<evidence type="ECO:0008006" key="4">
    <source>
        <dbReference type="Google" id="ProtNLM"/>
    </source>
</evidence>
<dbReference type="Pfam" id="PF07963">
    <property type="entry name" value="N_methyl"/>
    <property type="match status" value="1"/>
</dbReference>
<reference evidence="2 3" key="1">
    <citation type="submission" date="2019-08" db="EMBL/GenBank/DDBJ databases">
        <title>Deep-cultivation of Planctomycetes and their phenomic and genomic characterization uncovers novel biology.</title>
        <authorList>
            <person name="Wiegand S."/>
            <person name="Jogler M."/>
            <person name="Boedeker C."/>
            <person name="Pinto D."/>
            <person name="Vollmers J."/>
            <person name="Rivas-Marin E."/>
            <person name="Kohn T."/>
            <person name="Peeters S.H."/>
            <person name="Heuer A."/>
            <person name="Rast P."/>
            <person name="Oberbeckmann S."/>
            <person name="Bunk B."/>
            <person name="Jeske O."/>
            <person name="Meyerdierks A."/>
            <person name="Storesund J.E."/>
            <person name="Kallscheuer N."/>
            <person name="Luecker S."/>
            <person name="Lage O.M."/>
            <person name="Pohl T."/>
            <person name="Merkel B.J."/>
            <person name="Hornburger P."/>
            <person name="Mueller R.-W."/>
            <person name="Bruemmer F."/>
            <person name="Labrenz M."/>
            <person name="Spormann A.M."/>
            <person name="Op den Camp H."/>
            <person name="Overmann J."/>
            <person name="Amann R."/>
            <person name="Jetten M.S.M."/>
            <person name="Mascher T."/>
            <person name="Medema M.H."/>
            <person name="Devos D.P."/>
            <person name="Kaster A.-K."/>
            <person name="Ovreas L."/>
            <person name="Rohde M."/>
            <person name="Galperin M.Y."/>
            <person name="Jogler C."/>
        </authorList>
    </citation>
    <scope>NUCLEOTIDE SEQUENCE [LARGE SCALE GENOMIC DNA]</scope>
    <source>
        <strain evidence="2 3">OJF2</strain>
    </source>
</reference>
<sequence length="752" mass="81897">MRQRRHNPDARRAANARANRRGVTLIEMLVTLAVLLVMMTLVVRIFQAATGSLNAAQVYQEIDGQFRRLDSVIRSDLAGATAKMTPPNDPQNHTGYFEYIENEFADIQGEDCDDAIRMTVKAPAGRPFTGRVWLPPPNPSTLTAVEASNYFSSTASFQPITVTSDFAEVIYFLRNGNLYRRVLLVAPERQASIVPTLNNTATIMVGTPSTPATMPTSPPSPFLSSFMPTGLNSLQVSWQSMNDLSAHPAPRGTPYNGNVVILNTLSDLTDRENRWPNQRFADDFLNLSGVDAPDGLADDFNQDNVPDYYPTLYPTVISAPVNNTLVWEPVPYPRTHMPAMAFPFVFPGMYSRPQVWNTGGLNPGWIHSPEPLAGAALNQYDQAPLAYLNSINHAPIDIGDNLPVPITGATGGSSEYQTWWGFPTWRETLSPFWTDPTYPVQGVTSIGLAPGQPRGLAYQDASATVVSDSGNLLPAMNGNYRVIPQPFTDGMGTGVDGAGNGFFVSTNAATNTALSNLWNSGWEDDLVMTGVRSFDIKAYDNSLGTYADLGWGDDPRLTTTLVGGSTTAGGVTTPTPMGTTLFTPYLYGNYDAYNGAYAFPAYANVNGGFFDVVNQTFAHEGRMPPLVNDNRLDASNPNPTYVSPTSYTPAYPAVPTYSSNVGDDNVSIFRLRRTWDSWSTAYTKAPATGINPPRSPLPGFPAGPPFSPPIYPSYPAPYPAPLRGIQIQVRVTDPTSQRIKTLTIRQDFTDKL</sequence>
<protein>
    <recommendedName>
        <fullName evidence="4">Prepilin-type N-terminal cleavage/methylation domain-containing protein</fullName>
    </recommendedName>
</protein>
<dbReference type="NCBIfam" id="TIGR02532">
    <property type="entry name" value="IV_pilin_GFxxxE"/>
    <property type="match status" value="1"/>
</dbReference>
<dbReference type="RefSeq" id="WP_246196269.1">
    <property type="nucleotide sequence ID" value="NZ_CP042997.1"/>
</dbReference>
<keyword evidence="1" id="KW-0472">Membrane</keyword>
<dbReference type="InterPro" id="IPR012902">
    <property type="entry name" value="N_methyl_site"/>
</dbReference>